<reference evidence="2 3" key="1">
    <citation type="submission" date="2019-12" db="EMBL/GenBank/DDBJ databases">
        <title>A genome sequence resource for the geographically widespread anthracnose pathogen Colletotrichum asianum.</title>
        <authorList>
            <person name="Meng Y."/>
        </authorList>
    </citation>
    <scope>NUCLEOTIDE SEQUENCE [LARGE SCALE GENOMIC DNA]</scope>
    <source>
        <strain evidence="2 3">ICMP 18580</strain>
    </source>
</reference>
<feature type="transmembrane region" description="Helical" evidence="1">
    <location>
        <begin position="12"/>
        <end position="29"/>
    </location>
</feature>
<protein>
    <submittedName>
        <fullName evidence="2">Uncharacterized protein</fullName>
    </submittedName>
</protein>
<gene>
    <name evidence="2" type="ORF">GQ607_006307</name>
</gene>
<accession>A0A8H3ZT11</accession>
<keyword evidence="3" id="KW-1185">Reference proteome</keyword>
<dbReference type="AlphaFoldDB" id="A0A8H3ZT11"/>
<comment type="caution">
    <text evidence="2">The sequence shown here is derived from an EMBL/GenBank/DDBJ whole genome shotgun (WGS) entry which is preliminary data.</text>
</comment>
<dbReference type="Proteomes" id="UP000434172">
    <property type="component" value="Unassembled WGS sequence"/>
</dbReference>
<keyword evidence="1" id="KW-0472">Membrane</keyword>
<name>A0A8H3ZT11_9PEZI</name>
<evidence type="ECO:0000313" key="3">
    <source>
        <dbReference type="Proteomes" id="UP000434172"/>
    </source>
</evidence>
<evidence type="ECO:0000313" key="2">
    <source>
        <dbReference type="EMBL" id="KAF0326407.1"/>
    </source>
</evidence>
<dbReference type="EMBL" id="WOWK01000030">
    <property type="protein sequence ID" value="KAF0326407.1"/>
    <property type="molecule type" value="Genomic_DNA"/>
</dbReference>
<evidence type="ECO:0000256" key="1">
    <source>
        <dbReference type="SAM" id="Phobius"/>
    </source>
</evidence>
<keyword evidence="1" id="KW-0812">Transmembrane</keyword>
<organism evidence="2 3">
    <name type="scientific">Colletotrichum asianum</name>
    <dbReference type="NCBI Taxonomy" id="702518"/>
    <lineage>
        <taxon>Eukaryota</taxon>
        <taxon>Fungi</taxon>
        <taxon>Dikarya</taxon>
        <taxon>Ascomycota</taxon>
        <taxon>Pezizomycotina</taxon>
        <taxon>Sordariomycetes</taxon>
        <taxon>Hypocreomycetidae</taxon>
        <taxon>Glomerellales</taxon>
        <taxon>Glomerellaceae</taxon>
        <taxon>Colletotrichum</taxon>
        <taxon>Colletotrichum gloeosporioides species complex</taxon>
    </lineage>
</organism>
<keyword evidence="1" id="KW-1133">Transmembrane helix</keyword>
<proteinExistence type="predicted"/>
<sequence>MINRAFEVQAGFNFFVLVLCSVLLCFVWTEAE</sequence>